<dbReference type="GO" id="GO:0051045">
    <property type="term" value="P:negative regulation of membrane protein ectodomain proteolysis"/>
    <property type="evidence" value="ECO:0007669"/>
    <property type="project" value="TreeGrafter"/>
</dbReference>
<evidence type="ECO:0000256" key="1">
    <source>
        <dbReference type="ARBA" id="ARBA00004613"/>
    </source>
</evidence>
<comment type="caution">
    <text evidence="3">The sequence shown here is derived from an EMBL/GenBank/DDBJ whole genome shotgun (WGS) entry which is preliminary data.</text>
</comment>
<evidence type="ECO:0000313" key="3">
    <source>
        <dbReference type="EMBL" id="RCN37027.1"/>
    </source>
</evidence>
<dbReference type="GO" id="GO:0008191">
    <property type="term" value="F:metalloendopeptidase inhibitor activity"/>
    <property type="evidence" value="ECO:0007669"/>
    <property type="project" value="InterPro"/>
</dbReference>
<evidence type="ECO:0000256" key="2">
    <source>
        <dbReference type="ARBA" id="ARBA00022525"/>
    </source>
</evidence>
<proteinExistence type="predicted"/>
<dbReference type="AlphaFoldDB" id="A0A368G355"/>
<gene>
    <name evidence="3" type="ORF">ANCCAN_17077</name>
</gene>
<protein>
    <recommendedName>
        <fullName evidence="5">NTR domain-containing protein</fullName>
    </recommendedName>
</protein>
<keyword evidence="4" id="KW-1185">Reference proteome</keyword>
<evidence type="ECO:0000313" key="4">
    <source>
        <dbReference type="Proteomes" id="UP000252519"/>
    </source>
</evidence>
<dbReference type="GO" id="GO:0002020">
    <property type="term" value="F:protease binding"/>
    <property type="evidence" value="ECO:0007669"/>
    <property type="project" value="TreeGrafter"/>
</dbReference>
<dbReference type="GO" id="GO:0031012">
    <property type="term" value="C:extracellular matrix"/>
    <property type="evidence" value="ECO:0007669"/>
    <property type="project" value="TreeGrafter"/>
</dbReference>
<reference evidence="3 4" key="1">
    <citation type="submission" date="2014-10" db="EMBL/GenBank/DDBJ databases">
        <title>Draft genome of the hookworm Ancylostoma caninum.</title>
        <authorList>
            <person name="Mitreva M."/>
        </authorList>
    </citation>
    <scope>NUCLEOTIDE SEQUENCE [LARGE SCALE GENOMIC DNA]</scope>
    <source>
        <strain evidence="3 4">Baltimore</strain>
    </source>
</reference>
<dbReference type="Proteomes" id="UP000252519">
    <property type="component" value="Unassembled WGS sequence"/>
</dbReference>
<keyword evidence="2" id="KW-0964">Secreted</keyword>
<dbReference type="PANTHER" id="PTHR11844:SF33">
    <property type="entry name" value="TISSUE INHIBITOR OF METALLOPROTEINASE"/>
    <property type="match status" value="1"/>
</dbReference>
<name>A0A368G355_ANCCA</name>
<dbReference type="Gene3D" id="2.40.50.120">
    <property type="match status" value="1"/>
</dbReference>
<sequence>MKERAARENKEREEHFSLVTLARVLSTNNSYTNPGGAWKYEIWHLWTWKGVDKVRNNATSTLTAANSESVCGLTGLLDEWDYLLAGKFAKNGEIEITSCDLYMAWYDVSAEERNLLSDLRDEAEKCKRYDHEPTAAISRIRVVKNF</sequence>
<dbReference type="GO" id="GO:0005615">
    <property type="term" value="C:extracellular space"/>
    <property type="evidence" value="ECO:0007669"/>
    <property type="project" value="TreeGrafter"/>
</dbReference>
<comment type="subcellular location">
    <subcellularLocation>
        <location evidence="1">Secreted</location>
    </subcellularLocation>
</comment>
<dbReference type="SUPFAM" id="SSF50242">
    <property type="entry name" value="TIMP-like"/>
    <property type="match status" value="1"/>
</dbReference>
<dbReference type="InterPro" id="IPR001820">
    <property type="entry name" value="TIMP"/>
</dbReference>
<dbReference type="OrthoDB" id="6041373at2759"/>
<dbReference type="InterPro" id="IPR008993">
    <property type="entry name" value="TIMP-like_OB-fold"/>
</dbReference>
<dbReference type="Pfam" id="PF00965">
    <property type="entry name" value="TIMP"/>
    <property type="match status" value="1"/>
</dbReference>
<dbReference type="PANTHER" id="PTHR11844">
    <property type="entry name" value="METALLOPROTEASE INHIBITOR"/>
    <property type="match status" value="1"/>
</dbReference>
<dbReference type="EMBL" id="JOJR01000503">
    <property type="protein sequence ID" value="RCN37027.1"/>
    <property type="molecule type" value="Genomic_DNA"/>
</dbReference>
<evidence type="ECO:0008006" key="5">
    <source>
        <dbReference type="Google" id="ProtNLM"/>
    </source>
</evidence>
<accession>A0A368G355</accession>
<organism evidence="3 4">
    <name type="scientific">Ancylostoma caninum</name>
    <name type="common">Dog hookworm</name>
    <dbReference type="NCBI Taxonomy" id="29170"/>
    <lineage>
        <taxon>Eukaryota</taxon>
        <taxon>Metazoa</taxon>
        <taxon>Ecdysozoa</taxon>
        <taxon>Nematoda</taxon>
        <taxon>Chromadorea</taxon>
        <taxon>Rhabditida</taxon>
        <taxon>Rhabditina</taxon>
        <taxon>Rhabditomorpha</taxon>
        <taxon>Strongyloidea</taxon>
        <taxon>Ancylostomatidae</taxon>
        <taxon>Ancylostomatinae</taxon>
        <taxon>Ancylostoma</taxon>
    </lineage>
</organism>